<accession>A0A9X1AA36</accession>
<dbReference type="Proteomes" id="UP001138921">
    <property type="component" value="Unassembled WGS sequence"/>
</dbReference>
<comment type="caution">
    <text evidence="1">The sequence shown here is derived from an EMBL/GenBank/DDBJ whole genome shotgun (WGS) entry which is preliminary data.</text>
</comment>
<dbReference type="AlphaFoldDB" id="A0A9X1AA36"/>
<name>A0A9X1AA36_9HYPH</name>
<reference evidence="1" key="2">
    <citation type="submission" date="2021-03" db="EMBL/GenBank/DDBJ databases">
        <authorList>
            <person name="Artuso I."/>
            <person name="Turrini P."/>
            <person name="Pirolo M."/>
            <person name="Lugli G.A."/>
            <person name="Ventura M."/>
            <person name="Visca P."/>
        </authorList>
    </citation>
    <scope>NUCLEOTIDE SEQUENCE</scope>
    <source>
        <strain evidence="1">LMG 26462</strain>
    </source>
</reference>
<evidence type="ECO:0000313" key="2">
    <source>
        <dbReference type="Proteomes" id="UP001138921"/>
    </source>
</evidence>
<proteinExistence type="predicted"/>
<evidence type="ECO:0000313" key="1">
    <source>
        <dbReference type="EMBL" id="MBT1155846.1"/>
    </source>
</evidence>
<sequence length="78" mass="8440">MSDTKIPLSLHPLEILSLAFGKRSRPAPAFDTVSDQIRQSLQAAEEKRVVDTLRANAKVEKLVPDVAPPAGADDGHDH</sequence>
<reference evidence="1" key="1">
    <citation type="journal article" date="2021" name="Microorganisms">
        <title>Phylogenomic Reconstruction and Metabolic Potential of the Genus Aminobacter.</title>
        <authorList>
            <person name="Artuso I."/>
            <person name="Turrini P."/>
            <person name="Pirolo M."/>
            <person name="Lugli G.A."/>
            <person name="Ventura M."/>
            <person name="Visca P."/>
        </authorList>
    </citation>
    <scope>NUCLEOTIDE SEQUENCE</scope>
    <source>
        <strain evidence="1">LMG 26462</strain>
    </source>
</reference>
<protein>
    <submittedName>
        <fullName evidence="1">Uncharacterized protein</fullName>
    </submittedName>
</protein>
<dbReference type="RefSeq" id="WP_214388387.1">
    <property type="nucleotide sequence ID" value="NZ_JAFLWW010000003.1"/>
</dbReference>
<organism evidence="1 2">
    <name type="scientific">Aminobacter anthyllidis</name>
    <dbReference type="NCBI Taxonomy" id="1035067"/>
    <lineage>
        <taxon>Bacteria</taxon>
        <taxon>Pseudomonadati</taxon>
        <taxon>Pseudomonadota</taxon>
        <taxon>Alphaproteobacteria</taxon>
        <taxon>Hyphomicrobiales</taxon>
        <taxon>Phyllobacteriaceae</taxon>
        <taxon>Aminobacter</taxon>
    </lineage>
</organism>
<keyword evidence="2" id="KW-1185">Reference proteome</keyword>
<gene>
    <name evidence="1" type="ORF">J1C56_09610</name>
</gene>
<dbReference type="EMBL" id="JAFLWW010000003">
    <property type="protein sequence ID" value="MBT1155846.1"/>
    <property type="molecule type" value="Genomic_DNA"/>
</dbReference>